<evidence type="ECO:0000256" key="2">
    <source>
        <dbReference type="ARBA" id="ARBA00023002"/>
    </source>
</evidence>
<dbReference type="Proteomes" id="UP000306477">
    <property type="component" value="Unassembled WGS sequence"/>
</dbReference>
<feature type="domain" description="GFO/IDH/MocA-like oxidoreductase" evidence="4">
    <location>
        <begin position="132"/>
        <end position="248"/>
    </location>
</feature>
<dbReference type="RefSeq" id="WP_136380026.1">
    <property type="nucleotide sequence ID" value="NZ_SLUB01000022.1"/>
</dbReference>
<dbReference type="Pfam" id="PF01408">
    <property type="entry name" value="GFO_IDH_MocA"/>
    <property type="match status" value="1"/>
</dbReference>
<comment type="caution">
    <text evidence="5">The sequence shown here is derived from an EMBL/GenBank/DDBJ whole genome shotgun (WGS) entry which is preliminary data.</text>
</comment>
<gene>
    <name evidence="5" type="ORF">E1I69_12980</name>
</gene>
<dbReference type="PANTHER" id="PTHR22604">
    <property type="entry name" value="OXIDOREDUCTASES"/>
    <property type="match status" value="1"/>
</dbReference>
<keyword evidence="2" id="KW-0560">Oxidoreductase</keyword>
<accession>A0A4S3PSV9</accession>
<dbReference type="STRING" id="1033734.GCA_000285535_02462"/>
<dbReference type="SUPFAM" id="SSF55347">
    <property type="entry name" value="Glyceraldehyde-3-phosphate dehydrogenase-like, C-terminal domain"/>
    <property type="match status" value="1"/>
</dbReference>
<dbReference type="OrthoDB" id="9815825at2"/>
<evidence type="ECO:0000313" key="6">
    <source>
        <dbReference type="Proteomes" id="UP000306477"/>
    </source>
</evidence>
<evidence type="ECO:0000259" key="3">
    <source>
        <dbReference type="Pfam" id="PF01408"/>
    </source>
</evidence>
<dbReference type="GO" id="GO:0016491">
    <property type="term" value="F:oxidoreductase activity"/>
    <property type="evidence" value="ECO:0007669"/>
    <property type="project" value="UniProtKB-KW"/>
</dbReference>
<dbReference type="InterPro" id="IPR055170">
    <property type="entry name" value="GFO_IDH_MocA-like_dom"/>
</dbReference>
<dbReference type="SUPFAM" id="SSF51735">
    <property type="entry name" value="NAD(P)-binding Rossmann-fold domains"/>
    <property type="match status" value="1"/>
</dbReference>
<organism evidence="5 6">
    <name type="scientific">Bacillus timonensis</name>
    <dbReference type="NCBI Taxonomy" id="1033734"/>
    <lineage>
        <taxon>Bacteria</taxon>
        <taxon>Bacillati</taxon>
        <taxon>Bacillota</taxon>
        <taxon>Bacilli</taxon>
        <taxon>Bacillales</taxon>
        <taxon>Bacillaceae</taxon>
        <taxon>Bacillus</taxon>
    </lineage>
</organism>
<evidence type="ECO:0000259" key="4">
    <source>
        <dbReference type="Pfam" id="PF22725"/>
    </source>
</evidence>
<dbReference type="EMBL" id="SLUB01000022">
    <property type="protein sequence ID" value="THE11922.1"/>
    <property type="molecule type" value="Genomic_DNA"/>
</dbReference>
<reference evidence="5 6" key="1">
    <citation type="journal article" date="2019" name="Indoor Air">
        <title>Impacts of indoor surface finishes on bacterial viability.</title>
        <authorList>
            <person name="Hu J."/>
            <person name="Maamar S.B."/>
            <person name="Glawe A.J."/>
            <person name="Gottel N."/>
            <person name="Gilbert J.A."/>
            <person name="Hartmann E.M."/>
        </authorList>
    </citation>
    <scope>NUCLEOTIDE SEQUENCE [LARGE SCALE GENOMIC DNA]</scope>
    <source>
        <strain evidence="5 6">AF060A6</strain>
    </source>
</reference>
<dbReference type="InterPro" id="IPR050984">
    <property type="entry name" value="Gfo/Idh/MocA_domain"/>
</dbReference>
<comment type="similarity">
    <text evidence="1">Belongs to the Gfo/Idh/MocA family.</text>
</comment>
<dbReference type="InterPro" id="IPR000683">
    <property type="entry name" value="Gfo/Idh/MocA-like_OxRdtase_N"/>
</dbReference>
<name>A0A4S3PSV9_9BACI</name>
<sequence>MTKVRFGVLSTAKIARNTLIPAMERAHNAEVVAVASESGKAQDFAAELGIPKHYESYTDLLNDPEIDAVYIPLPNQLHKQWAIEAAKHGKHVLCEKPAALTSQDVEEMSVAFKDNNVIFMEAFMYQFHPQHNRVKEIIASGEIGDVKLIRSTFSFLHDLNSGNIRMQKELGGGVLYDVGCYCIHASRLITGEEPVEVKATANLHPTHDVDITTAGTLKFESGVIANFDVSFEQSFKASYEVVGTKGSILVKHAFRPDNEGGNGVLVVNAEAGQREETVQGDQYKLQVEHFAECVHSGKQPMYSVEETLKNMRVIEQALASARN</sequence>
<proteinExistence type="inferred from homology"/>
<dbReference type="PANTHER" id="PTHR22604:SF105">
    <property type="entry name" value="TRANS-1,2-DIHYDROBENZENE-1,2-DIOL DEHYDROGENASE"/>
    <property type="match status" value="1"/>
</dbReference>
<dbReference type="Pfam" id="PF22725">
    <property type="entry name" value="GFO_IDH_MocA_C3"/>
    <property type="match status" value="1"/>
</dbReference>
<keyword evidence="6" id="KW-1185">Reference proteome</keyword>
<evidence type="ECO:0000313" key="5">
    <source>
        <dbReference type="EMBL" id="THE11922.1"/>
    </source>
</evidence>
<feature type="domain" description="Gfo/Idh/MocA-like oxidoreductase N-terminal" evidence="3">
    <location>
        <begin position="5"/>
        <end position="122"/>
    </location>
</feature>
<dbReference type="Gene3D" id="3.30.360.10">
    <property type="entry name" value="Dihydrodipicolinate Reductase, domain 2"/>
    <property type="match status" value="1"/>
</dbReference>
<evidence type="ECO:0000256" key="1">
    <source>
        <dbReference type="ARBA" id="ARBA00010928"/>
    </source>
</evidence>
<protein>
    <submittedName>
        <fullName evidence="5">Gfo/Idh/MocA family oxidoreductase</fullName>
    </submittedName>
</protein>
<dbReference type="InterPro" id="IPR036291">
    <property type="entry name" value="NAD(P)-bd_dom_sf"/>
</dbReference>
<dbReference type="AlphaFoldDB" id="A0A4S3PSV9"/>
<dbReference type="GO" id="GO:0000166">
    <property type="term" value="F:nucleotide binding"/>
    <property type="evidence" value="ECO:0007669"/>
    <property type="project" value="InterPro"/>
</dbReference>
<dbReference type="Gene3D" id="3.40.50.720">
    <property type="entry name" value="NAD(P)-binding Rossmann-like Domain"/>
    <property type="match status" value="1"/>
</dbReference>